<evidence type="ECO:0000256" key="1">
    <source>
        <dbReference type="SAM" id="MobiDB-lite"/>
    </source>
</evidence>
<evidence type="ECO:0000313" key="3">
    <source>
        <dbReference type="Proteomes" id="UP000001422"/>
    </source>
</evidence>
<organism evidence="2 3">
    <name type="scientific">Parasynechococcus marenigrum (strain WH8102)</name>
    <dbReference type="NCBI Taxonomy" id="84588"/>
    <lineage>
        <taxon>Bacteria</taxon>
        <taxon>Bacillati</taxon>
        <taxon>Cyanobacteriota</taxon>
        <taxon>Cyanophyceae</taxon>
        <taxon>Synechococcales</taxon>
        <taxon>Prochlorococcaceae</taxon>
        <taxon>Parasynechococcus</taxon>
        <taxon>Parasynechococcus marenigrum</taxon>
    </lineage>
</organism>
<gene>
    <name evidence="2" type="ordered locus">SYNW1948</name>
</gene>
<name>Q7U4W5_PARMW</name>
<dbReference type="Proteomes" id="UP000001422">
    <property type="component" value="Chromosome"/>
</dbReference>
<dbReference type="AlphaFoldDB" id="Q7U4W5"/>
<feature type="region of interest" description="Disordered" evidence="1">
    <location>
        <begin position="57"/>
        <end position="83"/>
    </location>
</feature>
<dbReference type="EMBL" id="BX569694">
    <property type="protein sequence ID" value="CAE08463.1"/>
    <property type="molecule type" value="Genomic_DNA"/>
</dbReference>
<evidence type="ECO:0000313" key="2">
    <source>
        <dbReference type="EMBL" id="CAE08463.1"/>
    </source>
</evidence>
<dbReference type="KEGG" id="syw:SYNW1948"/>
<sequence length="83" mass="9826">MNFRVRLRSRSDYEYAILWENVRVEYFTSVGDQQRADQCKKYSQELEWRLAMLPSADQLEKSSSDPLADSGWMPSEEIPNFTQ</sequence>
<protein>
    <submittedName>
        <fullName evidence="2">Uncharacterized protein</fullName>
    </submittedName>
</protein>
<reference evidence="2 3" key="1">
    <citation type="journal article" date="2003" name="Nature">
        <title>The genome of a motile marine Synechococcus.</title>
        <authorList>
            <person name="Palenik B."/>
            <person name="Brahamsha B."/>
            <person name="Larimer F."/>
            <person name="Land M."/>
            <person name="Hauser L."/>
            <person name="Chain P."/>
            <person name="Lamerdin J."/>
            <person name="Regala W."/>
            <person name="Allen E.A."/>
            <person name="McCarren J."/>
            <person name="Paulsen I."/>
            <person name="Dufresne A."/>
            <person name="Partensky F."/>
            <person name="Webb E."/>
            <person name="Waterbury J."/>
        </authorList>
    </citation>
    <scope>NUCLEOTIDE SEQUENCE [LARGE SCALE GENOMIC DNA]</scope>
    <source>
        <strain evidence="2 3">WH8102</strain>
    </source>
</reference>
<dbReference type="HOGENOM" id="CLU_2541418_0_0_3"/>
<accession>Q7U4W5</accession>
<keyword evidence="3" id="KW-1185">Reference proteome</keyword>
<proteinExistence type="predicted"/>